<accession>A0A8S5LX59</accession>
<dbReference type="EMBL" id="BK014761">
    <property type="protein sequence ID" value="DAD74506.1"/>
    <property type="molecule type" value="Genomic_DNA"/>
</dbReference>
<reference evidence="2" key="1">
    <citation type="journal article" date="2021" name="Proc. Natl. Acad. Sci. U.S.A.">
        <title>A Catalog of Tens of Thousands of Viruses from Human Metagenomes Reveals Hidden Associations with Chronic Diseases.</title>
        <authorList>
            <person name="Tisza M.J."/>
            <person name="Buck C.B."/>
        </authorList>
    </citation>
    <scope>NUCLEOTIDE SEQUENCE</scope>
    <source>
        <strain evidence="2">CtPL34</strain>
    </source>
</reference>
<organism evidence="2">
    <name type="scientific">Siphoviridae sp. ctPL34</name>
    <dbReference type="NCBI Taxonomy" id="2826322"/>
    <lineage>
        <taxon>Viruses</taxon>
        <taxon>Duplodnaviria</taxon>
        <taxon>Heunggongvirae</taxon>
        <taxon>Uroviricota</taxon>
        <taxon>Caudoviricetes</taxon>
    </lineage>
</organism>
<sequence length="52" mass="5612">MKKVDWLFVLFWFLIACAYGAIIVGALMNGWVLFLVLLGVLSAVALLGAGVK</sequence>
<protein>
    <submittedName>
        <fullName evidence="2">Uncharacterized protein</fullName>
    </submittedName>
</protein>
<keyword evidence="1" id="KW-0812">Transmembrane</keyword>
<evidence type="ECO:0000313" key="2">
    <source>
        <dbReference type="EMBL" id="DAD74506.1"/>
    </source>
</evidence>
<proteinExistence type="predicted"/>
<feature type="transmembrane region" description="Helical" evidence="1">
    <location>
        <begin position="30"/>
        <end position="51"/>
    </location>
</feature>
<keyword evidence="1" id="KW-1133">Transmembrane helix</keyword>
<evidence type="ECO:0000256" key="1">
    <source>
        <dbReference type="SAM" id="Phobius"/>
    </source>
</evidence>
<name>A0A8S5LX59_9CAUD</name>
<dbReference type="PROSITE" id="PS51257">
    <property type="entry name" value="PROKAR_LIPOPROTEIN"/>
    <property type="match status" value="1"/>
</dbReference>
<keyword evidence="1" id="KW-0472">Membrane</keyword>